<evidence type="ECO:0000256" key="1">
    <source>
        <dbReference type="SAM" id="MobiDB-lite"/>
    </source>
</evidence>
<feature type="compositionally biased region" description="Polar residues" evidence="1">
    <location>
        <begin position="140"/>
        <end position="152"/>
    </location>
</feature>
<feature type="region of interest" description="Disordered" evidence="1">
    <location>
        <begin position="124"/>
        <end position="152"/>
    </location>
</feature>
<reference evidence="2" key="1">
    <citation type="submission" date="2019-05" db="EMBL/GenBank/DDBJ databases">
        <title>The de novo reference genome and transcriptome assemblies of the wild tomato species Solanum chilense.</title>
        <authorList>
            <person name="Stam R."/>
            <person name="Nosenko T."/>
            <person name="Hoerger A.C."/>
            <person name="Stephan W."/>
            <person name="Seidel M.A."/>
            <person name="Kuhn J.M.M."/>
            <person name="Haberer G."/>
            <person name="Tellier A."/>
        </authorList>
    </citation>
    <scope>NUCLEOTIDE SEQUENCE</scope>
    <source>
        <tissue evidence="2">Mature leaves</tissue>
    </source>
</reference>
<proteinExistence type="predicted"/>
<comment type="caution">
    <text evidence="2">The sequence shown here is derived from an EMBL/GenBank/DDBJ whole genome shotgun (WGS) entry which is preliminary data.</text>
</comment>
<protein>
    <submittedName>
        <fullName evidence="2">Uncharacterized protein</fullName>
    </submittedName>
</protein>
<evidence type="ECO:0000313" key="2">
    <source>
        <dbReference type="EMBL" id="TMW97550.1"/>
    </source>
</evidence>
<dbReference type="EMBL" id="RXGB01001781">
    <property type="protein sequence ID" value="TMW97550.1"/>
    <property type="molecule type" value="Genomic_DNA"/>
</dbReference>
<name>A0A6N2BVD4_SOLCI</name>
<accession>A0A6N2BVD4</accession>
<gene>
    <name evidence="2" type="ORF">EJD97_005325</name>
</gene>
<sequence>MTRTNLDMSPIENHKRARGVVIIEGATNPQKSATSTNTFSSATQQIKSRCLEQKFLSTKVLVGRYFDVRTHSNLSDLSSSPGPRALIFLDGSRSSTQHIVSWFPSGKKGHPKIDVEMILAEAPLPTPASGSSSTPAPTSFSQDIGTSSDSQQGLLSYDLEDGALSPFGESKVADLRKDVDYLKPSDYTSLFEAIKIEGALATSEITLTTMGDVPMGHVAVDALKMDFDEERLGERDVVVYDDMAYLEDTMFETVR</sequence>
<feature type="compositionally biased region" description="Low complexity" evidence="1">
    <location>
        <begin position="127"/>
        <end position="139"/>
    </location>
</feature>
<dbReference type="AlphaFoldDB" id="A0A6N2BVD4"/>
<organism evidence="2">
    <name type="scientific">Solanum chilense</name>
    <name type="common">Tomato</name>
    <name type="synonym">Lycopersicon chilense</name>
    <dbReference type="NCBI Taxonomy" id="4083"/>
    <lineage>
        <taxon>Eukaryota</taxon>
        <taxon>Viridiplantae</taxon>
        <taxon>Streptophyta</taxon>
        <taxon>Embryophyta</taxon>
        <taxon>Tracheophyta</taxon>
        <taxon>Spermatophyta</taxon>
        <taxon>Magnoliopsida</taxon>
        <taxon>eudicotyledons</taxon>
        <taxon>Gunneridae</taxon>
        <taxon>Pentapetalae</taxon>
        <taxon>asterids</taxon>
        <taxon>lamiids</taxon>
        <taxon>Solanales</taxon>
        <taxon>Solanaceae</taxon>
        <taxon>Solanoideae</taxon>
        <taxon>Solaneae</taxon>
        <taxon>Solanum</taxon>
        <taxon>Solanum subgen. Lycopersicon</taxon>
    </lineage>
</organism>